<sequence length="126" mass="14050">MRLSMRRWMTVWKGLATTATSLDVIKIWGDINKTQSKATPNEAGSLGTTSGYGGDCCLILKLLSSSTGRVEEVQNPKADKGKGIMIEDPVVEQVKNMKRLKQIRLVEELAFKLQAEKKGRRKKCPE</sequence>
<reference evidence="2" key="2">
    <citation type="submission" date="2022-01" db="EMBL/GenBank/DDBJ databases">
        <authorList>
            <person name="Yamashiro T."/>
            <person name="Shiraishi A."/>
            <person name="Satake H."/>
            <person name="Nakayama K."/>
        </authorList>
    </citation>
    <scope>NUCLEOTIDE SEQUENCE</scope>
</reference>
<dbReference type="Proteomes" id="UP001151760">
    <property type="component" value="Unassembled WGS sequence"/>
</dbReference>
<evidence type="ECO:0000256" key="1">
    <source>
        <dbReference type="SAM" id="SignalP"/>
    </source>
</evidence>
<proteinExistence type="predicted"/>
<dbReference type="EMBL" id="BQNB010021040">
    <property type="protein sequence ID" value="GJU02245.1"/>
    <property type="molecule type" value="Genomic_DNA"/>
</dbReference>
<keyword evidence="3" id="KW-1185">Reference proteome</keyword>
<keyword evidence="1" id="KW-0732">Signal</keyword>
<reference evidence="2" key="1">
    <citation type="journal article" date="2022" name="Int. J. Mol. Sci.">
        <title>Draft Genome of Tanacetum Coccineum: Genomic Comparison of Closely Related Tanacetum-Family Plants.</title>
        <authorList>
            <person name="Yamashiro T."/>
            <person name="Shiraishi A."/>
            <person name="Nakayama K."/>
            <person name="Satake H."/>
        </authorList>
    </citation>
    <scope>NUCLEOTIDE SEQUENCE</scope>
</reference>
<evidence type="ECO:0000313" key="2">
    <source>
        <dbReference type="EMBL" id="GJU02245.1"/>
    </source>
</evidence>
<gene>
    <name evidence="2" type="ORF">Tco_1112583</name>
</gene>
<evidence type="ECO:0000313" key="3">
    <source>
        <dbReference type="Proteomes" id="UP001151760"/>
    </source>
</evidence>
<feature type="signal peptide" evidence="1">
    <location>
        <begin position="1"/>
        <end position="21"/>
    </location>
</feature>
<protein>
    <submittedName>
        <fullName evidence="2">Uncharacterized protein</fullName>
    </submittedName>
</protein>
<feature type="chain" id="PRO_5046259584" evidence="1">
    <location>
        <begin position="22"/>
        <end position="126"/>
    </location>
</feature>
<accession>A0ABQ5IR79</accession>
<organism evidence="2 3">
    <name type="scientific">Tanacetum coccineum</name>
    <dbReference type="NCBI Taxonomy" id="301880"/>
    <lineage>
        <taxon>Eukaryota</taxon>
        <taxon>Viridiplantae</taxon>
        <taxon>Streptophyta</taxon>
        <taxon>Embryophyta</taxon>
        <taxon>Tracheophyta</taxon>
        <taxon>Spermatophyta</taxon>
        <taxon>Magnoliopsida</taxon>
        <taxon>eudicotyledons</taxon>
        <taxon>Gunneridae</taxon>
        <taxon>Pentapetalae</taxon>
        <taxon>asterids</taxon>
        <taxon>campanulids</taxon>
        <taxon>Asterales</taxon>
        <taxon>Asteraceae</taxon>
        <taxon>Asteroideae</taxon>
        <taxon>Anthemideae</taxon>
        <taxon>Anthemidinae</taxon>
        <taxon>Tanacetum</taxon>
    </lineage>
</organism>
<name>A0ABQ5IR79_9ASTR</name>
<comment type="caution">
    <text evidence="2">The sequence shown here is derived from an EMBL/GenBank/DDBJ whole genome shotgun (WGS) entry which is preliminary data.</text>
</comment>